<dbReference type="Proteomes" id="UP000606974">
    <property type="component" value="Unassembled WGS sequence"/>
</dbReference>
<feature type="coiled-coil region" evidence="4">
    <location>
        <begin position="67"/>
        <end position="97"/>
    </location>
</feature>
<organism evidence="6 7">
    <name type="scientific">Endocarpon pusillum</name>
    <dbReference type="NCBI Taxonomy" id="364733"/>
    <lineage>
        <taxon>Eukaryota</taxon>
        <taxon>Fungi</taxon>
        <taxon>Dikarya</taxon>
        <taxon>Ascomycota</taxon>
        <taxon>Pezizomycotina</taxon>
        <taxon>Eurotiomycetes</taxon>
        <taxon>Chaetothyriomycetidae</taxon>
        <taxon>Verrucariales</taxon>
        <taxon>Verrucariaceae</taxon>
        <taxon>Endocarpon</taxon>
    </lineage>
</organism>
<evidence type="ECO:0000313" key="6">
    <source>
        <dbReference type="EMBL" id="KAF7510901.1"/>
    </source>
</evidence>
<keyword evidence="4" id="KW-0175">Coiled coil</keyword>
<gene>
    <name evidence="6" type="ORF">GJ744_005731</name>
</gene>
<evidence type="ECO:0008006" key="8">
    <source>
        <dbReference type="Google" id="ProtNLM"/>
    </source>
</evidence>
<dbReference type="InterPro" id="IPR036770">
    <property type="entry name" value="Ankyrin_rpt-contain_sf"/>
</dbReference>
<dbReference type="Gene3D" id="1.25.40.20">
    <property type="entry name" value="Ankyrin repeat-containing domain"/>
    <property type="match status" value="1"/>
</dbReference>
<reference evidence="6" key="1">
    <citation type="submission" date="2020-02" db="EMBL/GenBank/DDBJ databases">
        <authorList>
            <person name="Palmer J.M."/>
        </authorList>
    </citation>
    <scope>NUCLEOTIDE SEQUENCE</scope>
    <source>
        <strain evidence="6">EPUS1.4</strain>
        <tissue evidence="6">Thallus</tissue>
    </source>
</reference>
<keyword evidence="2 3" id="KW-0040">ANK repeat</keyword>
<evidence type="ECO:0000256" key="4">
    <source>
        <dbReference type="SAM" id="Coils"/>
    </source>
</evidence>
<accession>A0A8H7APL9</accession>
<sequence length="388" mass="43180">MSLGLSFTDFAKVGELAWKVYRACKDARGDFLEISREVNTLHTVLKEVQDESNNDLSPLNRRGTCRKAELTTLVDNAENALKELDDIVNRYQRLGRKQKDVWIRARFATERLDSIRGKLTFHISAIGLFMSSLSTGTLGRIEEIWDDLVKEVRAGKREPSIISAHETNDVTVWQEIVTELASEGISRQEIARYKEDIKIYVKRVVGNSRSKPPSTTDVPTDVQLDGDDNNGESISQRVARTEGLDTAEGRGQNTGDQKIAATVVRLWYKLTPTSAKLIGAAGSGNLTLVKQLLKKGASISAKYGVEGVTAFYEAAFAGHEAVVQLLLDPGAEVDAKTDSRRSALHYAALVGHEKVARLSLKEERMRIQQLIGATRHFTLQLWKAMIKW</sequence>
<evidence type="ECO:0000256" key="5">
    <source>
        <dbReference type="SAM" id="MobiDB-lite"/>
    </source>
</evidence>
<dbReference type="PROSITE" id="PS50088">
    <property type="entry name" value="ANK_REPEAT"/>
    <property type="match status" value="1"/>
</dbReference>
<dbReference type="EMBL" id="JAACFV010000025">
    <property type="protein sequence ID" value="KAF7510901.1"/>
    <property type="molecule type" value="Genomic_DNA"/>
</dbReference>
<dbReference type="OrthoDB" id="7464126at2759"/>
<feature type="region of interest" description="Disordered" evidence="5">
    <location>
        <begin position="208"/>
        <end position="253"/>
    </location>
</feature>
<dbReference type="SMART" id="SM00248">
    <property type="entry name" value="ANK"/>
    <property type="match status" value="3"/>
</dbReference>
<proteinExistence type="predicted"/>
<dbReference type="Pfam" id="PF12796">
    <property type="entry name" value="Ank_2"/>
    <property type="match status" value="1"/>
</dbReference>
<keyword evidence="7" id="KW-1185">Reference proteome</keyword>
<dbReference type="SUPFAM" id="SSF48403">
    <property type="entry name" value="Ankyrin repeat"/>
    <property type="match status" value="1"/>
</dbReference>
<dbReference type="AlphaFoldDB" id="A0A8H7APL9"/>
<evidence type="ECO:0000256" key="2">
    <source>
        <dbReference type="ARBA" id="ARBA00023043"/>
    </source>
</evidence>
<dbReference type="InterPro" id="IPR002110">
    <property type="entry name" value="Ankyrin_rpt"/>
</dbReference>
<feature type="repeat" description="ANK" evidence="3">
    <location>
        <begin position="306"/>
        <end position="338"/>
    </location>
</feature>
<evidence type="ECO:0000256" key="3">
    <source>
        <dbReference type="PROSITE-ProRule" id="PRU00023"/>
    </source>
</evidence>
<name>A0A8H7APL9_9EURO</name>
<dbReference type="PROSITE" id="PS50297">
    <property type="entry name" value="ANK_REP_REGION"/>
    <property type="match status" value="1"/>
</dbReference>
<dbReference type="PANTHER" id="PTHR24166:SF48">
    <property type="entry name" value="PROTEIN VAPYRIN"/>
    <property type="match status" value="1"/>
</dbReference>
<dbReference type="InterPro" id="IPR050889">
    <property type="entry name" value="Dendritic_Spine_Reg/Scaffold"/>
</dbReference>
<evidence type="ECO:0000313" key="7">
    <source>
        <dbReference type="Proteomes" id="UP000606974"/>
    </source>
</evidence>
<evidence type="ECO:0000256" key="1">
    <source>
        <dbReference type="ARBA" id="ARBA00022737"/>
    </source>
</evidence>
<feature type="compositionally biased region" description="Polar residues" evidence="5">
    <location>
        <begin position="208"/>
        <end position="218"/>
    </location>
</feature>
<dbReference type="PANTHER" id="PTHR24166">
    <property type="entry name" value="ROLLING PEBBLES, ISOFORM B"/>
    <property type="match status" value="1"/>
</dbReference>
<comment type="caution">
    <text evidence="6">The sequence shown here is derived from an EMBL/GenBank/DDBJ whole genome shotgun (WGS) entry which is preliminary data.</text>
</comment>
<keyword evidence="1" id="KW-0677">Repeat</keyword>
<protein>
    <recommendedName>
        <fullName evidence="8">Fungal N-terminal domain-containing protein</fullName>
    </recommendedName>
</protein>